<keyword evidence="4" id="KW-1185">Reference proteome</keyword>
<feature type="compositionally biased region" description="Low complexity" evidence="2">
    <location>
        <begin position="215"/>
        <end position="227"/>
    </location>
</feature>
<dbReference type="PANTHER" id="PTHR14898">
    <property type="entry name" value="ENHANCER OF POLYCOMB"/>
    <property type="match status" value="1"/>
</dbReference>
<sequence>MSSRTIRPRPLSYTERIPVVFLNPPKDAQDGDFPPVEPALEEFLKNCEVEREREQHGLLSGLEYSRNRKKGRKSAAAAQQPHRKSSLPAPGGADGSKPQAIAVPGCREVADYGANEEAMAQADARREAETAPIVPLAGLLPEVSPAGGALGGLGSDAAAYVIYQDVVRGCRAEPAQMQYDMDEQDDKVMAEVNAALQRAAGNNGASTGRQSDAGATRTPPATRSSSAAAAAALAAQLDPDSYEKLVGVLERAHFRALQQRKELWQADVKAGKVPKLPAADKILPWEAALAATKVEQPPLQPLPRALYNHWLKRRKQERGPLLGCLWYEQPWKAICFRSREPGCEGQQGDMPFMATETKNSTRIAWNRLRIDKKEARERLMEARDELELLRTMADQVRKRERLKKQLLKLHRAEMCAKARMLVLPRFGVRQVCAKCEGLPP</sequence>
<dbReference type="Proteomes" id="UP000075714">
    <property type="component" value="Unassembled WGS sequence"/>
</dbReference>
<dbReference type="OrthoDB" id="546947at2759"/>
<comment type="caution">
    <text evidence="3">The sequence shown here is derived from an EMBL/GenBank/DDBJ whole genome shotgun (WGS) entry which is preliminary data.</text>
</comment>
<accession>A0A150GMX1</accession>
<feature type="coiled-coil region" evidence="1">
    <location>
        <begin position="365"/>
        <end position="412"/>
    </location>
</feature>
<feature type="region of interest" description="Disordered" evidence="2">
    <location>
        <begin position="50"/>
        <end position="100"/>
    </location>
</feature>
<evidence type="ECO:0000313" key="3">
    <source>
        <dbReference type="EMBL" id="KXZ51216.1"/>
    </source>
</evidence>
<name>A0A150GMX1_GONPE</name>
<dbReference type="InterPro" id="IPR024943">
    <property type="entry name" value="Enhancer_polycomb"/>
</dbReference>
<evidence type="ECO:0000256" key="2">
    <source>
        <dbReference type="SAM" id="MobiDB-lite"/>
    </source>
</evidence>
<keyword evidence="1" id="KW-0175">Coiled coil</keyword>
<dbReference type="GO" id="GO:0035267">
    <property type="term" value="C:NuA4 histone acetyltransferase complex"/>
    <property type="evidence" value="ECO:0007669"/>
    <property type="project" value="InterPro"/>
</dbReference>
<organism evidence="3 4">
    <name type="scientific">Gonium pectorale</name>
    <name type="common">Green alga</name>
    <dbReference type="NCBI Taxonomy" id="33097"/>
    <lineage>
        <taxon>Eukaryota</taxon>
        <taxon>Viridiplantae</taxon>
        <taxon>Chlorophyta</taxon>
        <taxon>core chlorophytes</taxon>
        <taxon>Chlorophyceae</taxon>
        <taxon>CS clade</taxon>
        <taxon>Chlamydomonadales</taxon>
        <taxon>Volvocaceae</taxon>
        <taxon>Gonium</taxon>
    </lineage>
</organism>
<gene>
    <name evidence="3" type="ORF">GPECTOR_13g703</name>
</gene>
<dbReference type="AlphaFoldDB" id="A0A150GMX1"/>
<evidence type="ECO:0000313" key="4">
    <source>
        <dbReference type="Proteomes" id="UP000075714"/>
    </source>
</evidence>
<protein>
    <recommendedName>
        <fullName evidence="5">Enhancer of polycomb-like protein</fullName>
    </recommendedName>
</protein>
<dbReference type="EMBL" id="LSYV01000014">
    <property type="protein sequence ID" value="KXZ51216.1"/>
    <property type="molecule type" value="Genomic_DNA"/>
</dbReference>
<reference evidence="4" key="1">
    <citation type="journal article" date="2016" name="Nat. Commun.">
        <title>The Gonium pectorale genome demonstrates co-option of cell cycle regulation during the evolution of multicellularity.</title>
        <authorList>
            <person name="Hanschen E.R."/>
            <person name="Marriage T.N."/>
            <person name="Ferris P.J."/>
            <person name="Hamaji T."/>
            <person name="Toyoda A."/>
            <person name="Fujiyama A."/>
            <person name="Neme R."/>
            <person name="Noguchi H."/>
            <person name="Minakuchi Y."/>
            <person name="Suzuki M."/>
            <person name="Kawai-Toyooka H."/>
            <person name="Smith D.R."/>
            <person name="Sparks H."/>
            <person name="Anderson J."/>
            <person name="Bakaric R."/>
            <person name="Luria V."/>
            <person name="Karger A."/>
            <person name="Kirschner M.W."/>
            <person name="Durand P.M."/>
            <person name="Michod R.E."/>
            <person name="Nozaki H."/>
            <person name="Olson B.J."/>
        </authorList>
    </citation>
    <scope>NUCLEOTIDE SEQUENCE [LARGE SCALE GENOMIC DNA]</scope>
    <source>
        <strain evidence="4">NIES-2863</strain>
    </source>
</reference>
<dbReference type="GO" id="GO:0006357">
    <property type="term" value="P:regulation of transcription by RNA polymerase II"/>
    <property type="evidence" value="ECO:0007669"/>
    <property type="project" value="InterPro"/>
</dbReference>
<proteinExistence type="predicted"/>
<feature type="region of interest" description="Disordered" evidence="2">
    <location>
        <begin position="200"/>
        <end position="227"/>
    </location>
</feature>
<evidence type="ECO:0000256" key="1">
    <source>
        <dbReference type="SAM" id="Coils"/>
    </source>
</evidence>
<dbReference type="STRING" id="33097.A0A150GMX1"/>
<evidence type="ECO:0008006" key="5">
    <source>
        <dbReference type="Google" id="ProtNLM"/>
    </source>
</evidence>